<accession>A0A4Z1HCX6</accession>
<comment type="caution">
    <text evidence="2">The sequence shown here is derived from an EMBL/GenBank/DDBJ whole genome shotgun (WGS) entry which is preliminary data.</text>
</comment>
<reference evidence="2 3" key="1">
    <citation type="submission" date="2017-12" db="EMBL/GenBank/DDBJ databases">
        <title>Comparative genomics of Botrytis spp.</title>
        <authorList>
            <person name="Valero-Jimenez C.A."/>
            <person name="Tapia P."/>
            <person name="Veloso J."/>
            <person name="Silva-Moreno E."/>
            <person name="Staats M."/>
            <person name="Valdes J.H."/>
            <person name="Van Kan J.A.L."/>
        </authorList>
    </citation>
    <scope>NUCLEOTIDE SEQUENCE [LARGE SCALE GENOMIC DNA]</scope>
    <source>
        <strain evidence="2 3">MUCL11595</strain>
    </source>
</reference>
<feature type="compositionally biased region" description="Acidic residues" evidence="1">
    <location>
        <begin position="183"/>
        <end position="211"/>
    </location>
</feature>
<keyword evidence="3" id="KW-1185">Reference proteome</keyword>
<feature type="compositionally biased region" description="Basic residues" evidence="1">
    <location>
        <begin position="257"/>
        <end position="266"/>
    </location>
</feature>
<dbReference type="EMBL" id="PQXN01000404">
    <property type="protein sequence ID" value="TGO45272.1"/>
    <property type="molecule type" value="Genomic_DNA"/>
</dbReference>
<dbReference type="AlphaFoldDB" id="A0A4Z1HCX6"/>
<organism evidence="2 3">
    <name type="scientific">Botryotinia convoluta</name>
    <dbReference type="NCBI Taxonomy" id="54673"/>
    <lineage>
        <taxon>Eukaryota</taxon>
        <taxon>Fungi</taxon>
        <taxon>Dikarya</taxon>
        <taxon>Ascomycota</taxon>
        <taxon>Pezizomycotina</taxon>
        <taxon>Leotiomycetes</taxon>
        <taxon>Helotiales</taxon>
        <taxon>Sclerotiniaceae</taxon>
        <taxon>Botryotinia</taxon>
    </lineage>
</organism>
<gene>
    <name evidence="2" type="ORF">BCON_0406g00010</name>
</gene>
<sequence length="288" mass="32427">MDILTQAQEDELIKKHRSLEGKGHRSGKWVVRLYVHIWKVKKKTPLDKEFRRMIEGCGTRGRGKNIKECAKSMRFTIDNFDLEGNEIFKAKQDEERKARKQLEEDVGSVETEAEDNETEDEDDETEGEDDGTEEEIEGGSGKRSEEEKGRIDSRSDQYYEEDGSLATNESEKKNSNDGSGQEETNEEQVDDENTNGDDANDEDASSAEADDQNQAIDKQSLQPKKRGRRSPGESSRSSSGGAVEVERSGMSELALKQHMKSPKKKQKTGDEQDAELDVEQEARENSGL</sequence>
<protein>
    <submittedName>
        <fullName evidence="2">Uncharacterized protein</fullName>
    </submittedName>
</protein>
<feature type="compositionally biased region" description="Acidic residues" evidence="1">
    <location>
        <begin position="104"/>
        <end position="137"/>
    </location>
</feature>
<evidence type="ECO:0000313" key="2">
    <source>
        <dbReference type="EMBL" id="TGO45272.1"/>
    </source>
</evidence>
<proteinExistence type="predicted"/>
<feature type="compositionally biased region" description="Low complexity" evidence="1">
    <location>
        <begin position="232"/>
        <end position="241"/>
    </location>
</feature>
<feature type="compositionally biased region" description="Basic and acidic residues" evidence="1">
    <location>
        <begin position="140"/>
        <end position="157"/>
    </location>
</feature>
<dbReference type="OrthoDB" id="3557247at2759"/>
<feature type="region of interest" description="Disordered" evidence="1">
    <location>
        <begin position="98"/>
        <end position="288"/>
    </location>
</feature>
<evidence type="ECO:0000313" key="3">
    <source>
        <dbReference type="Proteomes" id="UP000297527"/>
    </source>
</evidence>
<name>A0A4Z1HCX6_9HELO</name>
<dbReference type="Proteomes" id="UP000297527">
    <property type="component" value="Unassembled WGS sequence"/>
</dbReference>
<evidence type="ECO:0000256" key="1">
    <source>
        <dbReference type="SAM" id="MobiDB-lite"/>
    </source>
</evidence>